<reference evidence="12 13" key="1">
    <citation type="submission" date="2023-07" db="EMBL/GenBank/DDBJ databases">
        <title>Functional and genomic diversity of the sorghum phyllosphere microbiome.</title>
        <authorList>
            <person name="Shade A."/>
        </authorList>
    </citation>
    <scope>NUCLEOTIDE SEQUENCE [LARGE SCALE GENOMIC DNA]</scope>
    <source>
        <strain evidence="12 13">SORGH_AS_1064</strain>
    </source>
</reference>
<dbReference type="InterPro" id="IPR003661">
    <property type="entry name" value="HisK_dim/P_dom"/>
</dbReference>
<dbReference type="GO" id="GO:0004673">
    <property type="term" value="F:protein histidine kinase activity"/>
    <property type="evidence" value="ECO:0007669"/>
    <property type="project" value="UniProtKB-EC"/>
</dbReference>
<dbReference type="InterPro" id="IPR003660">
    <property type="entry name" value="HAMP_dom"/>
</dbReference>
<dbReference type="EMBL" id="JAUTAL010000001">
    <property type="protein sequence ID" value="MDQ1095250.1"/>
    <property type="molecule type" value="Genomic_DNA"/>
</dbReference>
<dbReference type="PROSITE" id="PS50885">
    <property type="entry name" value="HAMP"/>
    <property type="match status" value="1"/>
</dbReference>
<dbReference type="InterPro" id="IPR050428">
    <property type="entry name" value="TCS_sensor_his_kinase"/>
</dbReference>
<evidence type="ECO:0000256" key="8">
    <source>
        <dbReference type="ARBA" id="ARBA00023136"/>
    </source>
</evidence>
<dbReference type="SUPFAM" id="SSF47384">
    <property type="entry name" value="Homodimeric domain of signal transducing histidine kinase"/>
    <property type="match status" value="1"/>
</dbReference>
<dbReference type="SMART" id="SM00388">
    <property type="entry name" value="HisKA"/>
    <property type="match status" value="1"/>
</dbReference>
<keyword evidence="4" id="KW-0597">Phosphoprotein</keyword>
<evidence type="ECO:0000256" key="6">
    <source>
        <dbReference type="ARBA" id="ARBA00022777"/>
    </source>
</evidence>
<keyword evidence="5 12" id="KW-0808">Transferase</keyword>
<keyword evidence="13" id="KW-1185">Reference proteome</keyword>
<organism evidence="12 13">
    <name type="scientific">Chryseobacterium camelliae</name>
    <dbReference type="NCBI Taxonomy" id="1265445"/>
    <lineage>
        <taxon>Bacteria</taxon>
        <taxon>Pseudomonadati</taxon>
        <taxon>Bacteroidota</taxon>
        <taxon>Flavobacteriia</taxon>
        <taxon>Flavobacteriales</taxon>
        <taxon>Weeksellaceae</taxon>
        <taxon>Chryseobacterium group</taxon>
        <taxon>Chryseobacterium</taxon>
    </lineage>
</organism>
<evidence type="ECO:0000256" key="9">
    <source>
        <dbReference type="SAM" id="Phobius"/>
    </source>
</evidence>
<sequence length="433" mass="49756">MESQPRSFFYQSLRFRFGLLFNSLLFLCVSVIVYSLYNNAKTELDRSFSLQLSSAANAVLQKTDINPISVPLPKNGEFFRIIYDNHVTKTQLINTLPRDVADREKWRMVSLKKYPENGGSISVDFALSAENYHSGIQKLRRLLYIYLPVAFLVSFLGGYLLSGFFLRPLRRIIRNANTVDLEHISLLSKSQTKDEFYHLTDALNRMLMRIDEQVKQQTAFFTTASHELRTPISTMLTELQIFDRELLDKDTQKLLDNQEQEVKRMKALVDNFLWMSQIESGNLRTNRSEIDIAEMVLELSESFMKQMALNGQRFRIEFSPVDGDFTVLADKSQVEVIIKNLISNAVKYLKGDPVIDIRVFQNQHKGIVISNSVSQTIENPEKLKGQFLRDTFHKDGFGLGLWISDILSGKNKAKLSLDSADERFSATIVFDEV</sequence>
<proteinExistence type="predicted"/>
<evidence type="ECO:0000256" key="7">
    <source>
        <dbReference type="ARBA" id="ARBA00023012"/>
    </source>
</evidence>
<dbReference type="InterPro" id="IPR036890">
    <property type="entry name" value="HATPase_C_sf"/>
</dbReference>
<dbReference type="Gene3D" id="6.10.340.10">
    <property type="match status" value="1"/>
</dbReference>
<accession>A0ABU0TDW0</accession>
<feature type="domain" description="Histidine kinase" evidence="10">
    <location>
        <begin position="223"/>
        <end position="433"/>
    </location>
</feature>
<dbReference type="Proteomes" id="UP001225072">
    <property type="component" value="Unassembled WGS sequence"/>
</dbReference>
<keyword evidence="9" id="KW-1133">Transmembrane helix</keyword>
<evidence type="ECO:0000256" key="1">
    <source>
        <dbReference type="ARBA" id="ARBA00000085"/>
    </source>
</evidence>
<dbReference type="CDD" id="cd00082">
    <property type="entry name" value="HisKA"/>
    <property type="match status" value="1"/>
</dbReference>
<comment type="catalytic activity">
    <reaction evidence="1">
        <text>ATP + protein L-histidine = ADP + protein N-phospho-L-histidine.</text>
        <dbReference type="EC" id="2.7.13.3"/>
    </reaction>
</comment>
<dbReference type="Gene3D" id="3.30.565.10">
    <property type="entry name" value="Histidine kinase-like ATPase, C-terminal domain"/>
    <property type="match status" value="1"/>
</dbReference>
<evidence type="ECO:0000259" key="11">
    <source>
        <dbReference type="PROSITE" id="PS50885"/>
    </source>
</evidence>
<dbReference type="InterPro" id="IPR005467">
    <property type="entry name" value="His_kinase_dom"/>
</dbReference>
<comment type="subcellular location">
    <subcellularLocation>
        <location evidence="2">Membrane</location>
        <topology evidence="2">Multi-pass membrane protein</topology>
    </subcellularLocation>
</comment>
<dbReference type="Pfam" id="PF00512">
    <property type="entry name" value="HisKA"/>
    <property type="match status" value="1"/>
</dbReference>
<evidence type="ECO:0000313" key="12">
    <source>
        <dbReference type="EMBL" id="MDQ1095250.1"/>
    </source>
</evidence>
<evidence type="ECO:0000259" key="10">
    <source>
        <dbReference type="PROSITE" id="PS50109"/>
    </source>
</evidence>
<dbReference type="Gene3D" id="1.10.287.130">
    <property type="match status" value="1"/>
</dbReference>
<protein>
    <recommendedName>
        <fullName evidence="3">histidine kinase</fullName>
        <ecNumber evidence="3">2.7.13.3</ecNumber>
    </recommendedName>
</protein>
<dbReference type="SUPFAM" id="SSF55874">
    <property type="entry name" value="ATPase domain of HSP90 chaperone/DNA topoisomerase II/histidine kinase"/>
    <property type="match status" value="1"/>
</dbReference>
<comment type="caution">
    <text evidence="12">The sequence shown here is derived from an EMBL/GenBank/DDBJ whole genome shotgun (WGS) entry which is preliminary data.</text>
</comment>
<dbReference type="PROSITE" id="PS50109">
    <property type="entry name" value="HIS_KIN"/>
    <property type="match status" value="1"/>
</dbReference>
<feature type="domain" description="HAMP" evidence="11">
    <location>
        <begin position="163"/>
        <end position="215"/>
    </location>
</feature>
<dbReference type="InterPro" id="IPR036097">
    <property type="entry name" value="HisK_dim/P_sf"/>
</dbReference>
<keyword evidence="9" id="KW-0812">Transmembrane</keyword>
<keyword evidence="8 9" id="KW-0472">Membrane</keyword>
<dbReference type="PANTHER" id="PTHR45436">
    <property type="entry name" value="SENSOR HISTIDINE KINASE YKOH"/>
    <property type="match status" value="1"/>
</dbReference>
<evidence type="ECO:0000256" key="4">
    <source>
        <dbReference type="ARBA" id="ARBA00022553"/>
    </source>
</evidence>
<dbReference type="RefSeq" id="WP_307445842.1">
    <property type="nucleotide sequence ID" value="NZ_JAUTAL010000001.1"/>
</dbReference>
<evidence type="ECO:0000313" key="13">
    <source>
        <dbReference type="Proteomes" id="UP001225072"/>
    </source>
</evidence>
<dbReference type="PANTHER" id="PTHR45436:SF15">
    <property type="entry name" value="SENSOR HISTIDINE KINASE CUSS"/>
    <property type="match status" value="1"/>
</dbReference>
<gene>
    <name evidence="12" type="ORF">QE404_000397</name>
</gene>
<evidence type="ECO:0000256" key="2">
    <source>
        <dbReference type="ARBA" id="ARBA00004141"/>
    </source>
</evidence>
<feature type="transmembrane region" description="Helical" evidence="9">
    <location>
        <begin position="15"/>
        <end position="37"/>
    </location>
</feature>
<evidence type="ECO:0000256" key="5">
    <source>
        <dbReference type="ARBA" id="ARBA00022679"/>
    </source>
</evidence>
<name>A0ABU0TDW0_9FLAO</name>
<keyword evidence="7" id="KW-0902">Two-component regulatory system</keyword>
<feature type="transmembrane region" description="Helical" evidence="9">
    <location>
        <begin position="143"/>
        <end position="166"/>
    </location>
</feature>
<evidence type="ECO:0000256" key="3">
    <source>
        <dbReference type="ARBA" id="ARBA00012438"/>
    </source>
</evidence>
<dbReference type="EC" id="2.7.13.3" evidence="3"/>
<keyword evidence="6 12" id="KW-0418">Kinase</keyword>